<evidence type="ECO:0000256" key="1">
    <source>
        <dbReference type="SAM" id="MobiDB-lite"/>
    </source>
</evidence>
<protein>
    <recommendedName>
        <fullName evidence="2">DUF6593 domain-containing protein</fullName>
    </recommendedName>
</protein>
<sequence>MNWDTSSSVGAPEQPPPLPYADPSTSGVSLPTSPNVPDRLSTSSLPSQLNGYQAPHTHSMAPGGPRPYVYARTLPSPPIVNPQPEIPPLPLPLHAEHTSPSEAPPGYDVARTPLMPIRYQFSNVGPNRMVLLPPAEAPDTRPVYHISVSSNCFVPYSFITTITRGGSPGGELVAEYELGSLVKPNVRPPTINFGRQEYKMRELFGRTKGTANRWTWYSPREDRPFGKQRFEWDFSGMTQDQKVTCKLWYTPYTLLATYTPPELPRPHDQFTQLHTLEVTPDGHEYFDEILLSVLIAESERHLREARK</sequence>
<evidence type="ECO:0000313" key="4">
    <source>
        <dbReference type="Proteomes" id="UP001213000"/>
    </source>
</evidence>
<feature type="domain" description="DUF6593" evidence="2">
    <location>
        <begin position="139"/>
        <end position="300"/>
    </location>
</feature>
<keyword evidence="4" id="KW-1185">Reference proteome</keyword>
<feature type="region of interest" description="Disordered" evidence="1">
    <location>
        <begin position="1"/>
        <end position="106"/>
    </location>
</feature>
<proteinExistence type="predicted"/>
<reference evidence="3" key="1">
    <citation type="submission" date="2022-07" db="EMBL/GenBank/DDBJ databases">
        <title>Genome Sequence of Leucocoprinus birnbaumii.</title>
        <authorList>
            <person name="Buettner E."/>
        </authorList>
    </citation>
    <scope>NUCLEOTIDE SEQUENCE</scope>
    <source>
        <strain evidence="3">VT141</strain>
    </source>
</reference>
<name>A0AAD5VTJ5_9AGAR</name>
<dbReference type="Pfam" id="PF20236">
    <property type="entry name" value="DUF6593"/>
    <property type="match status" value="1"/>
</dbReference>
<dbReference type="Proteomes" id="UP001213000">
    <property type="component" value="Unassembled WGS sequence"/>
</dbReference>
<dbReference type="InterPro" id="IPR046528">
    <property type="entry name" value="DUF6593"/>
</dbReference>
<dbReference type="AlphaFoldDB" id="A0AAD5VTJ5"/>
<gene>
    <name evidence="3" type="ORF">NP233_g6300</name>
</gene>
<evidence type="ECO:0000313" key="3">
    <source>
        <dbReference type="EMBL" id="KAJ3567546.1"/>
    </source>
</evidence>
<feature type="compositionally biased region" description="Polar residues" evidence="1">
    <location>
        <begin position="23"/>
        <end position="51"/>
    </location>
</feature>
<accession>A0AAD5VTJ5</accession>
<evidence type="ECO:0000259" key="2">
    <source>
        <dbReference type="Pfam" id="PF20236"/>
    </source>
</evidence>
<organism evidence="3 4">
    <name type="scientific">Leucocoprinus birnbaumii</name>
    <dbReference type="NCBI Taxonomy" id="56174"/>
    <lineage>
        <taxon>Eukaryota</taxon>
        <taxon>Fungi</taxon>
        <taxon>Dikarya</taxon>
        <taxon>Basidiomycota</taxon>
        <taxon>Agaricomycotina</taxon>
        <taxon>Agaricomycetes</taxon>
        <taxon>Agaricomycetidae</taxon>
        <taxon>Agaricales</taxon>
        <taxon>Agaricineae</taxon>
        <taxon>Agaricaceae</taxon>
        <taxon>Leucocoprinus</taxon>
    </lineage>
</organism>
<comment type="caution">
    <text evidence="3">The sequence shown here is derived from an EMBL/GenBank/DDBJ whole genome shotgun (WGS) entry which is preliminary data.</text>
</comment>
<feature type="compositionally biased region" description="Pro residues" evidence="1">
    <location>
        <begin position="75"/>
        <end position="91"/>
    </location>
</feature>
<dbReference type="EMBL" id="JANIEX010000405">
    <property type="protein sequence ID" value="KAJ3567546.1"/>
    <property type="molecule type" value="Genomic_DNA"/>
</dbReference>